<sequence length="217" mass="23866">MTITEVLALLLAYRSLGVVFGGLVTSPLYVYPSMPLNSPTEDDYLGIYSIMFWTLTFIVLVKYATIAIHADDHGEERGVEAQTWLAKLFERSIVALRVLLFLAMLGTCMIIGDGILTLAISVLSLMDGLRAPFPSVSKSLVEALSASYTIILVFSRLYLLTIFSISFGEMEKLAGFYLVVLSSALQERWSEMFPSMISRAVTLDVIASAETSKNKAP</sequence>
<feature type="transmembrane region" description="Helical" evidence="3">
    <location>
        <begin position="146"/>
        <end position="167"/>
    </location>
</feature>
<keyword evidence="3" id="KW-0472">Membrane</keyword>
<reference evidence="6" key="2">
    <citation type="submission" date="2025-08" db="UniProtKB">
        <authorList>
            <consortium name="RefSeq"/>
        </authorList>
    </citation>
    <scope>IDENTIFICATION</scope>
    <source>
        <tissue evidence="6">Whole plant</tissue>
    </source>
</reference>
<accession>A0A9C6TIZ0</accession>
<dbReference type="KEGG" id="adu:127747441"/>
<evidence type="ECO:0000313" key="5">
    <source>
        <dbReference type="Proteomes" id="UP000515211"/>
    </source>
</evidence>
<evidence type="ECO:0000256" key="1">
    <source>
        <dbReference type="ARBA" id="ARBA00004651"/>
    </source>
</evidence>
<dbReference type="GO" id="GO:0005886">
    <property type="term" value="C:plasma membrane"/>
    <property type="evidence" value="ECO:0007669"/>
    <property type="project" value="UniProtKB-SubCell"/>
</dbReference>
<protein>
    <submittedName>
        <fullName evidence="6">Probable potassium transporter 17</fullName>
    </submittedName>
</protein>
<evidence type="ECO:0000313" key="6">
    <source>
        <dbReference type="RefSeq" id="XP_052117285.1"/>
    </source>
</evidence>
<name>A0A9C6TIZ0_ARADU</name>
<comment type="subcellular location">
    <subcellularLocation>
        <location evidence="1">Cell membrane</location>
        <topology evidence="1">Multi-pass membrane protein</topology>
    </subcellularLocation>
</comment>
<keyword evidence="5" id="KW-1185">Reference proteome</keyword>
<feature type="transmembrane region" description="Helical" evidence="3">
    <location>
        <begin position="45"/>
        <end position="64"/>
    </location>
</feature>
<dbReference type="InterPro" id="IPR003855">
    <property type="entry name" value="K+_transporter"/>
</dbReference>
<reference evidence="5" key="1">
    <citation type="journal article" date="2016" name="Nat. Genet.">
        <title>The genome sequences of Arachis duranensis and Arachis ipaensis, the diploid ancestors of cultivated peanut.</title>
        <authorList>
            <person name="Bertioli D.J."/>
            <person name="Cannon S.B."/>
            <person name="Froenicke L."/>
            <person name="Huang G."/>
            <person name="Farmer A.D."/>
            <person name="Cannon E.K."/>
            <person name="Liu X."/>
            <person name="Gao D."/>
            <person name="Clevenger J."/>
            <person name="Dash S."/>
            <person name="Ren L."/>
            <person name="Moretzsohn M.C."/>
            <person name="Shirasawa K."/>
            <person name="Huang W."/>
            <person name="Vidigal B."/>
            <person name="Abernathy B."/>
            <person name="Chu Y."/>
            <person name="Niederhuth C.E."/>
            <person name="Umale P."/>
            <person name="Araujo A.C."/>
            <person name="Kozik A."/>
            <person name="Kim K.D."/>
            <person name="Burow M.D."/>
            <person name="Varshney R.K."/>
            <person name="Wang X."/>
            <person name="Zhang X."/>
            <person name="Barkley N."/>
            <person name="Guimaraes P.M."/>
            <person name="Isobe S."/>
            <person name="Guo B."/>
            <person name="Liao B."/>
            <person name="Stalker H.T."/>
            <person name="Schmitz R.J."/>
            <person name="Scheffler B.E."/>
            <person name="Leal-Bertioli S.C."/>
            <person name="Xun X."/>
            <person name="Jackson S.A."/>
            <person name="Michelmore R."/>
            <person name="Ozias-Akins P."/>
        </authorList>
    </citation>
    <scope>NUCLEOTIDE SEQUENCE [LARGE SCALE GENOMIC DNA]</scope>
    <source>
        <strain evidence="5">cv. V14167</strain>
    </source>
</reference>
<keyword evidence="3" id="KW-1133">Transmembrane helix</keyword>
<dbReference type="Proteomes" id="UP000515211">
    <property type="component" value="Chromosome 1"/>
</dbReference>
<evidence type="ECO:0000256" key="3">
    <source>
        <dbReference type="SAM" id="Phobius"/>
    </source>
</evidence>
<dbReference type="GeneID" id="127747441"/>
<dbReference type="RefSeq" id="XP_052117285.1">
    <property type="nucleotide sequence ID" value="XM_052261325.1"/>
</dbReference>
<proteinExistence type="inferred from homology"/>
<dbReference type="InterPro" id="IPR053951">
    <property type="entry name" value="K_trans_N"/>
</dbReference>
<evidence type="ECO:0000256" key="2">
    <source>
        <dbReference type="ARBA" id="ARBA00008440"/>
    </source>
</evidence>
<feature type="domain" description="K+ potassium transporter integral membrane" evidence="4">
    <location>
        <begin position="12"/>
        <end position="152"/>
    </location>
</feature>
<dbReference type="PANTHER" id="PTHR30540">
    <property type="entry name" value="OSMOTIC STRESS POTASSIUM TRANSPORTER"/>
    <property type="match status" value="1"/>
</dbReference>
<comment type="similarity">
    <text evidence="2">Belongs to the HAK/KUP transporter (TC 2.A.72.3) family.</text>
</comment>
<organism evidence="5 6">
    <name type="scientific">Arachis duranensis</name>
    <name type="common">Wild peanut</name>
    <dbReference type="NCBI Taxonomy" id="130453"/>
    <lineage>
        <taxon>Eukaryota</taxon>
        <taxon>Viridiplantae</taxon>
        <taxon>Streptophyta</taxon>
        <taxon>Embryophyta</taxon>
        <taxon>Tracheophyta</taxon>
        <taxon>Spermatophyta</taxon>
        <taxon>Magnoliopsida</taxon>
        <taxon>eudicotyledons</taxon>
        <taxon>Gunneridae</taxon>
        <taxon>Pentapetalae</taxon>
        <taxon>rosids</taxon>
        <taxon>fabids</taxon>
        <taxon>Fabales</taxon>
        <taxon>Fabaceae</taxon>
        <taxon>Papilionoideae</taxon>
        <taxon>50 kb inversion clade</taxon>
        <taxon>dalbergioids sensu lato</taxon>
        <taxon>Dalbergieae</taxon>
        <taxon>Pterocarpus clade</taxon>
        <taxon>Arachis</taxon>
    </lineage>
</organism>
<dbReference type="AlphaFoldDB" id="A0A9C6TIZ0"/>
<gene>
    <name evidence="6" type="primary">LOC127747441</name>
</gene>
<feature type="transmembrane region" description="Helical" evidence="3">
    <location>
        <begin position="98"/>
        <end position="126"/>
    </location>
</feature>
<evidence type="ECO:0000259" key="4">
    <source>
        <dbReference type="Pfam" id="PF02705"/>
    </source>
</evidence>
<dbReference type="PANTHER" id="PTHR30540:SF13">
    <property type="entry name" value="POTASSIUM TRANSPORTER 17-RELATED"/>
    <property type="match status" value="1"/>
</dbReference>
<dbReference type="GO" id="GO:0015079">
    <property type="term" value="F:potassium ion transmembrane transporter activity"/>
    <property type="evidence" value="ECO:0007669"/>
    <property type="project" value="InterPro"/>
</dbReference>
<dbReference type="Pfam" id="PF02705">
    <property type="entry name" value="K_trans"/>
    <property type="match status" value="1"/>
</dbReference>
<keyword evidence="3" id="KW-0812">Transmembrane</keyword>